<evidence type="ECO:0000256" key="3">
    <source>
        <dbReference type="ARBA" id="ARBA00022840"/>
    </source>
</evidence>
<dbReference type="PANTHER" id="PTHR42794">
    <property type="entry name" value="HEMIN IMPORT ATP-BINDING PROTEIN HMUV"/>
    <property type="match status" value="1"/>
</dbReference>
<feature type="domain" description="ABC transporter" evidence="6">
    <location>
        <begin position="2"/>
        <end position="237"/>
    </location>
</feature>
<evidence type="ECO:0000256" key="5">
    <source>
        <dbReference type="ARBA" id="ARBA00037066"/>
    </source>
</evidence>
<reference evidence="7" key="2">
    <citation type="submission" date="2020-09" db="EMBL/GenBank/DDBJ databases">
        <authorList>
            <person name="Sun Q."/>
            <person name="Kim S."/>
        </authorList>
    </citation>
    <scope>NUCLEOTIDE SEQUENCE</scope>
    <source>
        <strain evidence="7">KCTC 23224</strain>
    </source>
</reference>
<dbReference type="SUPFAM" id="SSF52540">
    <property type="entry name" value="P-loop containing nucleoside triphosphate hydrolases"/>
    <property type="match status" value="1"/>
</dbReference>
<keyword evidence="4" id="KW-1278">Translocase</keyword>
<keyword evidence="3 7" id="KW-0067">ATP-binding</keyword>
<sequence>MLQASNIHFCIQQRPIVNTAEISIAPGKLTTIIGPNGAGKSTLLKILAGDIVCQQGVISYNGQDLKNLKARDLAKIRAVMPQHSQLSFPFQVREVVELGMIALGDRADQSIVQEVMEETQTWQFRDKLYSQLSGGEKQRVQLSRVLAQIWGESSNPRYLLLDEPTSSLDIAHQHQVLHIASRLKHKNIGILAVLHDLNMAAAYSDQVIMLKNGRIYQSGSVEETLTSEKLHHVYDYPIQVFDHQGYHGKHIQSLPLHQNSAIVKTA</sequence>
<keyword evidence="8" id="KW-1185">Reference proteome</keyword>
<dbReference type="Proteomes" id="UP000642809">
    <property type="component" value="Unassembled WGS sequence"/>
</dbReference>
<keyword evidence="1" id="KW-0813">Transport</keyword>
<dbReference type="AlphaFoldDB" id="A0A8J3D2X7"/>
<dbReference type="InterPro" id="IPR017871">
    <property type="entry name" value="ABC_transporter-like_CS"/>
</dbReference>
<keyword evidence="2" id="KW-0547">Nucleotide-binding</keyword>
<dbReference type="PROSITE" id="PS50893">
    <property type="entry name" value="ABC_TRANSPORTER_2"/>
    <property type="match status" value="1"/>
</dbReference>
<evidence type="ECO:0000256" key="4">
    <source>
        <dbReference type="ARBA" id="ARBA00022967"/>
    </source>
</evidence>
<evidence type="ECO:0000313" key="7">
    <source>
        <dbReference type="EMBL" id="GHB51921.1"/>
    </source>
</evidence>
<gene>
    <name evidence="7" type="primary">hmuV</name>
    <name evidence="7" type="ORF">GCM10008106_35810</name>
</gene>
<dbReference type="InterPro" id="IPR027417">
    <property type="entry name" value="P-loop_NTPase"/>
</dbReference>
<name>A0A8J3D2X7_9BACT</name>
<dbReference type="InterPro" id="IPR003439">
    <property type="entry name" value="ABC_transporter-like_ATP-bd"/>
</dbReference>
<dbReference type="SMART" id="SM00382">
    <property type="entry name" value="AAA"/>
    <property type="match status" value="1"/>
</dbReference>
<dbReference type="Gene3D" id="3.40.50.300">
    <property type="entry name" value="P-loop containing nucleotide triphosphate hydrolases"/>
    <property type="match status" value="1"/>
</dbReference>
<dbReference type="PANTHER" id="PTHR42794:SF1">
    <property type="entry name" value="HEMIN IMPORT ATP-BINDING PROTEIN HMUV"/>
    <property type="match status" value="1"/>
</dbReference>
<dbReference type="InterPro" id="IPR003593">
    <property type="entry name" value="AAA+_ATPase"/>
</dbReference>
<organism evidence="7 8">
    <name type="scientific">Mongoliitalea lutea</name>
    <dbReference type="NCBI Taxonomy" id="849756"/>
    <lineage>
        <taxon>Bacteria</taxon>
        <taxon>Pseudomonadati</taxon>
        <taxon>Bacteroidota</taxon>
        <taxon>Cytophagia</taxon>
        <taxon>Cytophagales</taxon>
        <taxon>Cyclobacteriaceae</taxon>
        <taxon>Mongoliitalea</taxon>
    </lineage>
</organism>
<dbReference type="CDD" id="cd03214">
    <property type="entry name" value="ABC_Iron-Siderophores_B12_Hemin"/>
    <property type="match status" value="1"/>
</dbReference>
<accession>A0A8J3D2X7</accession>
<dbReference type="GO" id="GO:0005524">
    <property type="term" value="F:ATP binding"/>
    <property type="evidence" value="ECO:0007669"/>
    <property type="project" value="UniProtKB-KW"/>
</dbReference>
<dbReference type="Pfam" id="PF00005">
    <property type="entry name" value="ABC_tran"/>
    <property type="match status" value="1"/>
</dbReference>
<evidence type="ECO:0000256" key="1">
    <source>
        <dbReference type="ARBA" id="ARBA00022448"/>
    </source>
</evidence>
<dbReference type="RefSeq" id="WP_189586182.1">
    <property type="nucleotide sequence ID" value="NZ_BMYF01000029.1"/>
</dbReference>
<reference evidence="7" key="1">
    <citation type="journal article" date="2014" name="Int. J. Syst. Evol. Microbiol.">
        <title>Complete genome sequence of Corynebacterium casei LMG S-19264T (=DSM 44701T), isolated from a smear-ripened cheese.</title>
        <authorList>
            <consortium name="US DOE Joint Genome Institute (JGI-PGF)"/>
            <person name="Walter F."/>
            <person name="Albersmeier A."/>
            <person name="Kalinowski J."/>
            <person name="Ruckert C."/>
        </authorList>
    </citation>
    <scope>NUCLEOTIDE SEQUENCE</scope>
    <source>
        <strain evidence="7">KCTC 23224</strain>
    </source>
</reference>
<dbReference type="PROSITE" id="PS00211">
    <property type="entry name" value="ABC_TRANSPORTER_1"/>
    <property type="match status" value="1"/>
</dbReference>
<comment type="caution">
    <text evidence="7">The sequence shown here is derived from an EMBL/GenBank/DDBJ whole genome shotgun (WGS) entry which is preliminary data.</text>
</comment>
<comment type="function">
    <text evidence="5">Part of the ABC transporter complex HmuTUV involved in hemin import. Responsible for energy coupling to the transport system.</text>
</comment>
<evidence type="ECO:0000256" key="2">
    <source>
        <dbReference type="ARBA" id="ARBA00022741"/>
    </source>
</evidence>
<dbReference type="GO" id="GO:0016887">
    <property type="term" value="F:ATP hydrolysis activity"/>
    <property type="evidence" value="ECO:0007669"/>
    <property type="project" value="InterPro"/>
</dbReference>
<proteinExistence type="predicted"/>
<dbReference type="NCBIfam" id="NF010068">
    <property type="entry name" value="PRK13548.1"/>
    <property type="match status" value="1"/>
</dbReference>
<evidence type="ECO:0000259" key="6">
    <source>
        <dbReference type="PROSITE" id="PS50893"/>
    </source>
</evidence>
<evidence type="ECO:0000313" key="8">
    <source>
        <dbReference type="Proteomes" id="UP000642809"/>
    </source>
</evidence>
<protein>
    <submittedName>
        <fullName evidence="7">Hemin import ATP-binding protein HmuV</fullName>
    </submittedName>
</protein>
<dbReference type="FunFam" id="3.40.50.300:FF:000134">
    <property type="entry name" value="Iron-enterobactin ABC transporter ATP-binding protein"/>
    <property type="match status" value="1"/>
</dbReference>
<dbReference type="EMBL" id="BMYF01000029">
    <property type="protein sequence ID" value="GHB51921.1"/>
    <property type="molecule type" value="Genomic_DNA"/>
</dbReference>